<dbReference type="AlphaFoldDB" id="A0A0N0IVV7"/>
<dbReference type="InterPro" id="IPR018573">
    <property type="entry name" value="Restrct_endonuc_II_AlwI"/>
</dbReference>
<reference evidence="1 2" key="1">
    <citation type="journal article" date="2015" name="Genom Data">
        <title>Draft genome sequence of a multidrug-resistant Chryseobacterium indologenes isolate from Malaysia.</title>
        <authorList>
            <person name="Yu C.Y."/>
            <person name="Ang G.Y."/>
            <person name="Cheng H.J."/>
            <person name="Cheong Y.M."/>
            <person name="Yin W.F."/>
            <person name="Chan K.G."/>
        </authorList>
    </citation>
    <scope>NUCLEOTIDE SEQUENCE [LARGE SCALE GENOMIC DNA]</scope>
    <source>
        <strain evidence="1 2">CI_885</strain>
    </source>
</reference>
<sequence>MASINSKVIFVTTSPRTPGKMIPEIELLNTHFAGQKWNVETQREFMELLKEENFFNGEGANDPAFSARDRINRAPKALGFIVLSPTIQLTPAGEELVSSRRKDEIFLRQLLKFQVPSPFHKPSENSADFWVKPYLELFRLIRQFGSLKFDELMIFGLQLTDYRNFDRIAQKIDSFRAAKAQNEGNYKQFRAEYLNQELREIYHSEISSGNTKTRETADASVTKFLSTKASNMRDYADACIRYLRATGLVNISHLGRTVSIVPEKMEEVDYFLEHTDRNPCFIDNEKQYIEYLGNPTIPTLLTDNRELLEEKIHSEFPEFTIPADATLQDLKNIFADELESRKEQILTDQISAIKDYRLYEDISTTFEQILANSLYDTPLMLEWNTWRAMTMLDGGHIKANLKFDDFGNPMSTAQGNMADIVCDYESFGLTVEVTMQSGQRQYETEGEPVTRHLAKLKREINKPAYCLFIAPKINEACIAHFYALHRMNITYYGGTSTIIPLPLNIFLKMVEDSHKAHYIPEPQHVQRFFERSNELANTLDNETDWYNAITKEALNWLNQ</sequence>
<reference evidence="2" key="2">
    <citation type="submission" date="2015-09" db="EMBL/GenBank/DDBJ databases">
        <title>Draft genome sequence of a multidrug-resistant Chryseobacterium indologenes isolate from Malaysia.</title>
        <authorList>
            <person name="Yu C.Y."/>
            <person name="Ang G.Y."/>
            <person name="Chan K.-G."/>
        </authorList>
    </citation>
    <scope>NUCLEOTIDE SEQUENCE [LARGE SCALE GENOMIC DNA]</scope>
    <source>
        <strain evidence="2">CI_885</strain>
    </source>
</reference>
<name>A0A0N0IVV7_CHRID</name>
<protein>
    <submittedName>
        <fullName evidence="1">Restriction endonuclease</fullName>
    </submittedName>
</protein>
<keyword evidence="1" id="KW-0255">Endonuclease</keyword>
<dbReference type="EMBL" id="LJOD01000007">
    <property type="protein sequence ID" value="KPE50863.1"/>
    <property type="molecule type" value="Genomic_DNA"/>
</dbReference>
<proteinExistence type="predicted"/>
<dbReference type="PATRIC" id="fig|253.9.peg.4165"/>
<dbReference type="CDD" id="cd22316">
    <property type="entry name" value="BspD6I-like"/>
    <property type="match status" value="1"/>
</dbReference>
<comment type="caution">
    <text evidence="1">The sequence shown here is derived from an EMBL/GenBank/DDBJ whole genome shotgun (WGS) entry which is preliminary data.</text>
</comment>
<organism evidence="1 2">
    <name type="scientific">Chryseobacterium indologenes</name>
    <name type="common">Flavobacterium indologenes</name>
    <dbReference type="NCBI Taxonomy" id="253"/>
    <lineage>
        <taxon>Bacteria</taxon>
        <taxon>Pseudomonadati</taxon>
        <taxon>Bacteroidota</taxon>
        <taxon>Flavobacteriia</taxon>
        <taxon>Flavobacteriales</taxon>
        <taxon>Weeksellaceae</taxon>
        <taxon>Chryseobacterium group</taxon>
        <taxon>Chryseobacterium</taxon>
    </lineage>
</organism>
<dbReference type="RefSeq" id="WP_062699469.1">
    <property type="nucleotide sequence ID" value="NZ_LJOD01000007.1"/>
</dbReference>
<evidence type="ECO:0000313" key="1">
    <source>
        <dbReference type="EMBL" id="KPE50863.1"/>
    </source>
</evidence>
<dbReference type="GO" id="GO:0004519">
    <property type="term" value="F:endonuclease activity"/>
    <property type="evidence" value="ECO:0007669"/>
    <property type="project" value="UniProtKB-KW"/>
</dbReference>
<dbReference type="Gene3D" id="3.40.91.50">
    <property type="match status" value="1"/>
</dbReference>
<keyword evidence="1" id="KW-0378">Hydrolase</keyword>
<dbReference type="Pfam" id="PF09491">
    <property type="entry name" value="RE_AlwI"/>
    <property type="match status" value="1"/>
</dbReference>
<dbReference type="Proteomes" id="UP000037953">
    <property type="component" value="Unassembled WGS sequence"/>
</dbReference>
<keyword evidence="1" id="KW-0540">Nuclease</keyword>
<accession>A0A0N0IVV7</accession>
<dbReference type="OrthoDB" id="5314016at2"/>
<evidence type="ECO:0000313" key="2">
    <source>
        <dbReference type="Proteomes" id="UP000037953"/>
    </source>
</evidence>
<gene>
    <name evidence="1" type="ORF">AOB46_11620</name>
</gene>